<sequence>MSALNNIKLPLGVASQPLLGPLVALNVWTFFMEGWLYATRIPAFEKYKVKIGPSTTSKDLDAQLPPHVQWKGKLPLHLNSSNLNR</sequence>
<dbReference type="OrthoDB" id="4456959at2759"/>
<accession>A0A6H0XK49</accession>
<keyword evidence="3" id="KW-1185">Reference proteome</keyword>
<dbReference type="Proteomes" id="UP000503462">
    <property type="component" value="Chromosome 1"/>
</dbReference>
<name>A0A6H0XK49_9PEZI</name>
<evidence type="ECO:0000313" key="3">
    <source>
        <dbReference type="Proteomes" id="UP000503462"/>
    </source>
</evidence>
<dbReference type="EMBL" id="CP051139">
    <property type="protein sequence ID" value="QIW94994.1"/>
    <property type="molecule type" value="Genomic_DNA"/>
</dbReference>
<keyword evidence="1" id="KW-0812">Transmembrane</keyword>
<dbReference type="AlphaFoldDB" id="A0A6H0XK49"/>
<evidence type="ECO:0000313" key="2">
    <source>
        <dbReference type="EMBL" id="QIW94994.1"/>
    </source>
</evidence>
<feature type="transmembrane region" description="Helical" evidence="1">
    <location>
        <begin position="18"/>
        <end position="38"/>
    </location>
</feature>
<keyword evidence="1" id="KW-1133">Transmembrane helix</keyword>
<reference evidence="2 3" key="1">
    <citation type="journal article" date="2016" name="Sci. Rep.">
        <title>Peltaster fructicola genome reveals evolution from an invasive phytopathogen to an ectophytic parasite.</title>
        <authorList>
            <person name="Xu C."/>
            <person name="Chen H."/>
            <person name="Gleason M.L."/>
            <person name="Xu J.R."/>
            <person name="Liu H."/>
            <person name="Zhang R."/>
            <person name="Sun G."/>
        </authorList>
    </citation>
    <scope>NUCLEOTIDE SEQUENCE [LARGE SCALE GENOMIC DNA]</scope>
    <source>
        <strain evidence="2 3">LNHT1506</strain>
    </source>
</reference>
<organism evidence="2 3">
    <name type="scientific">Peltaster fructicola</name>
    <dbReference type="NCBI Taxonomy" id="286661"/>
    <lineage>
        <taxon>Eukaryota</taxon>
        <taxon>Fungi</taxon>
        <taxon>Dikarya</taxon>
        <taxon>Ascomycota</taxon>
        <taxon>Pezizomycotina</taxon>
        <taxon>Dothideomycetes</taxon>
        <taxon>Dothideomycetes incertae sedis</taxon>
        <taxon>Peltaster</taxon>
    </lineage>
</organism>
<keyword evidence="1" id="KW-0472">Membrane</keyword>
<evidence type="ECO:0000256" key="1">
    <source>
        <dbReference type="SAM" id="Phobius"/>
    </source>
</evidence>
<protein>
    <submittedName>
        <fullName evidence="2">Uncharacterized protein</fullName>
    </submittedName>
</protein>
<gene>
    <name evidence="2" type="ORF">AMS68_000512</name>
</gene>
<proteinExistence type="predicted"/>